<keyword evidence="2" id="KW-0813">Transport</keyword>
<sequence length="394" mass="45273">MAMRQSSRDVNRNAYTITYDSSSHWQVLTQMHGSVWPTVLPYCLFNASVMVSLSLLRYYDIDDFEISNMGHVYITMVVAFLLVSRVNTSYARYNESRNFLSIMYREVRELISTMAAVTKPKNDTIPSKEWRLEVAYRTCILLRTAMAVIDYPEDEIAPWNLVELNGLEKEDVTRTTFLNPQVAALRTERLSEFEESMRVPIRISYLLRKSIHSNSTRLNNPMNIALEGRLLSSVDGFMNGFYGMRKFLTTPVPFPMVQMARTFLFCYVFTIPFTFLSDSVVSGIYHAIAVFIITYGFIGLETCAIELDNPFGKDPNDLNVFYYLLFQHSLLRSHQSVDLFPIDDRDVVLPHLRSVVRDYMQVVLPNSQVNSNTDQTAIIPHTSVALCLFIIEIA</sequence>
<keyword evidence="10" id="KW-1185">Reference proteome</keyword>
<evidence type="ECO:0000256" key="4">
    <source>
        <dbReference type="ARBA" id="ARBA00022692"/>
    </source>
</evidence>
<name>K0R346_THAOC</name>
<feature type="transmembrane region" description="Helical" evidence="8">
    <location>
        <begin position="254"/>
        <end position="277"/>
    </location>
</feature>
<dbReference type="eggNOG" id="ENOG502RRB8">
    <property type="taxonomic scope" value="Eukaryota"/>
</dbReference>
<keyword evidence="6" id="KW-0406">Ion transport</keyword>
<evidence type="ECO:0000256" key="3">
    <source>
        <dbReference type="ARBA" id="ARBA00022475"/>
    </source>
</evidence>
<evidence type="ECO:0000313" key="10">
    <source>
        <dbReference type="Proteomes" id="UP000266841"/>
    </source>
</evidence>
<dbReference type="OrthoDB" id="41240at2759"/>
<evidence type="ECO:0000256" key="5">
    <source>
        <dbReference type="ARBA" id="ARBA00022989"/>
    </source>
</evidence>
<evidence type="ECO:0000256" key="8">
    <source>
        <dbReference type="SAM" id="Phobius"/>
    </source>
</evidence>
<organism evidence="9 10">
    <name type="scientific">Thalassiosira oceanica</name>
    <name type="common">Marine diatom</name>
    <dbReference type="NCBI Taxonomy" id="159749"/>
    <lineage>
        <taxon>Eukaryota</taxon>
        <taxon>Sar</taxon>
        <taxon>Stramenopiles</taxon>
        <taxon>Ochrophyta</taxon>
        <taxon>Bacillariophyta</taxon>
        <taxon>Coscinodiscophyceae</taxon>
        <taxon>Thalassiosirophycidae</taxon>
        <taxon>Thalassiosirales</taxon>
        <taxon>Thalassiosiraceae</taxon>
        <taxon>Thalassiosira</taxon>
    </lineage>
</organism>
<evidence type="ECO:0000256" key="1">
    <source>
        <dbReference type="ARBA" id="ARBA00004651"/>
    </source>
</evidence>
<dbReference type="Pfam" id="PF25539">
    <property type="entry name" value="Bestrophin_2"/>
    <property type="match status" value="1"/>
</dbReference>
<keyword evidence="3" id="KW-1003">Cell membrane</keyword>
<dbReference type="GO" id="GO:0005886">
    <property type="term" value="C:plasma membrane"/>
    <property type="evidence" value="ECO:0007669"/>
    <property type="project" value="UniProtKB-SubCell"/>
</dbReference>
<proteinExistence type="predicted"/>
<keyword evidence="5 8" id="KW-1133">Transmembrane helix</keyword>
<evidence type="ECO:0000256" key="2">
    <source>
        <dbReference type="ARBA" id="ARBA00022448"/>
    </source>
</evidence>
<evidence type="ECO:0000256" key="7">
    <source>
        <dbReference type="ARBA" id="ARBA00023136"/>
    </source>
</evidence>
<feature type="transmembrane region" description="Helical" evidence="8">
    <location>
        <begin position="71"/>
        <end position="88"/>
    </location>
</feature>
<keyword evidence="7 8" id="KW-0472">Membrane</keyword>
<accession>K0R346</accession>
<dbReference type="AlphaFoldDB" id="K0R346"/>
<feature type="transmembrane region" description="Helical" evidence="8">
    <location>
        <begin position="39"/>
        <end position="59"/>
    </location>
</feature>
<keyword evidence="4 8" id="KW-0812">Transmembrane</keyword>
<dbReference type="PANTHER" id="PTHR33281">
    <property type="entry name" value="UPF0187 PROTEIN YNEE"/>
    <property type="match status" value="1"/>
</dbReference>
<dbReference type="GO" id="GO:0005254">
    <property type="term" value="F:chloride channel activity"/>
    <property type="evidence" value="ECO:0007669"/>
    <property type="project" value="InterPro"/>
</dbReference>
<comment type="subcellular location">
    <subcellularLocation>
        <location evidence="1">Cell membrane</location>
        <topology evidence="1">Multi-pass membrane protein</topology>
    </subcellularLocation>
</comment>
<dbReference type="InterPro" id="IPR044669">
    <property type="entry name" value="YneE/VCCN1/2-like"/>
</dbReference>
<dbReference type="PANTHER" id="PTHR33281:SF19">
    <property type="entry name" value="VOLTAGE-DEPENDENT ANION CHANNEL-FORMING PROTEIN YNEE"/>
    <property type="match status" value="1"/>
</dbReference>
<protein>
    <recommendedName>
        <fullName evidence="11">Bestrophin homolog</fullName>
    </recommendedName>
</protein>
<dbReference type="Proteomes" id="UP000266841">
    <property type="component" value="Unassembled WGS sequence"/>
</dbReference>
<dbReference type="EMBL" id="AGNL01047215">
    <property type="protein sequence ID" value="EJK47218.1"/>
    <property type="molecule type" value="Genomic_DNA"/>
</dbReference>
<evidence type="ECO:0000313" key="9">
    <source>
        <dbReference type="EMBL" id="EJK47218.1"/>
    </source>
</evidence>
<evidence type="ECO:0000256" key="6">
    <source>
        <dbReference type="ARBA" id="ARBA00023065"/>
    </source>
</evidence>
<reference evidence="9 10" key="1">
    <citation type="journal article" date="2012" name="Genome Biol.">
        <title>Genome and low-iron response of an oceanic diatom adapted to chronic iron limitation.</title>
        <authorList>
            <person name="Lommer M."/>
            <person name="Specht M."/>
            <person name="Roy A.S."/>
            <person name="Kraemer L."/>
            <person name="Andreson R."/>
            <person name="Gutowska M.A."/>
            <person name="Wolf J."/>
            <person name="Bergner S.V."/>
            <person name="Schilhabel M.B."/>
            <person name="Klostermeier U.C."/>
            <person name="Beiko R.G."/>
            <person name="Rosenstiel P."/>
            <person name="Hippler M."/>
            <person name="Laroche J."/>
        </authorList>
    </citation>
    <scope>NUCLEOTIDE SEQUENCE [LARGE SCALE GENOMIC DNA]</scope>
    <source>
        <strain evidence="9 10">CCMP1005</strain>
    </source>
</reference>
<comment type="caution">
    <text evidence="9">The sequence shown here is derived from an EMBL/GenBank/DDBJ whole genome shotgun (WGS) entry which is preliminary data.</text>
</comment>
<evidence type="ECO:0008006" key="11">
    <source>
        <dbReference type="Google" id="ProtNLM"/>
    </source>
</evidence>
<gene>
    <name evidence="9" type="ORF">THAOC_34083</name>
</gene>
<dbReference type="OMA" id="HANESPQ"/>